<dbReference type="InterPro" id="IPR003442">
    <property type="entry name" value="T6A_TsaE"/>
</dbReference>
<keyword evidence="5" id="KW-0819">tRNA processing</keyword>
<evidence type="ECO:0000256" key="3">
    <source>
        <dbReference type="ARBA" id="ARBA00019010"/>
    </source>
</evidence>
<gene>
    <name evidence="11" type="ORF">C8J48_3561</name>
</gene>
<keyword evidence="6" id="KW-0479">Metal-binding</keyword>
<dbReference type="GO" id="GO:0002949">
    <property type="term" value="P:tRNA threonylcarbamoyladenosine modification"/>
    <property type="evidence" value="ECO:0007669"/>
    <property type="project" value="InterPro"/>
</dbReference>
<keyword evidence="12" id="KW-1185">Reference proteome</keyword>
<dbReference type="GO" id="GO:0005737">
    <property type="term" value="C:cytoplasm"/>
    <property type="evidence" value="ECO:0007669"/>
    <property type="project" value="UniProtKB-SubCell"/>
</dbReference>
<dbReference type="NCBIfam" id="TIGR00150">
    <property type="entry name" value="T6A_YjeE"/>
    <property type="match status" value="1"/>
</dbReference>
<organism evidence="11 12">
    <name type="scientific">Desmospora activa DSM 45169</name>
    <dbReference type="NCBI Taxonomy" id="1121389"/>
    <lineage>
        <taxon>Bacteria</taxon>
        <taxon>Bacillati</taxon>
        <taxon>Bacillota</taxon>
        <taxon>Bacilli</taxon>
        <taxon>Bacillales</taxon>
        <taxon>Thermoactinomycetaceae</taxon>
        <taxon>Desmospora</taxon>
    </lineage>
</organism>
<dbReference type="OrthoDB" id="9815896at2"/>
<sequence>MSRLEAEWVTQSPQETQALAAKLATRLQSGDVLTLEGDLGTGKTTFSQGLAQGLGILEPIDSPTFTLIKEYHDGRLPLYHMDAYRLEEEAEELGWDEYFEGDGVCLVEWASRIQSWLPQARIAIQIERLDENSRRIHITVPSGYEERLLKGL</sequence>
<dbReference type="RefSeq" id="WP_107728541.1">
    <property type="nucleotide sequence ID" value="NZ_PZZP01000004.1"/>
</dbReference>
<keyword evidence="8" id="KW-0067">ATP-binding</keyword>
<evidence type="ECO:0000256" key="2">
    <source>
        <dbReference type="ARBA" id="ARBA00007599"/>
    </source>
</evidence>
<dbReference type="PANTHER" id="PTHR33540">
    <property type="entry name" value="TRNA THREONYLCARBAMOYLADENOSINE BIOSYNTHESIS PROTEIN TSAE"/>
    <property type="match status" value="1"/>
</dbReference>
<dbReference type="SUPFAM" id="SSF52540">
    <property type="entry name" value="P-loop containing nucleoside triphosphate hydrolases"/>
    <property type="match status" value="1"/>
</dbReference>
<comment type="similarity">
    <text evidence="2">Belongs to the TsaE family.</text>
</comment>
<keyword evidence="7" id="KW-0547">Nucleotide-binding</keyword>
<evidence type="ECO:0000256" key="1">
    <source>
        <dbReference type="ARBA" id="ARBA00004496"/>
    </source>
</evidence>
<dbReference type="AlphaFoldDB" id="A0A2T4Z0P3"/>
<proteinExistence type="inferred from homology"/>
<comment type="caution">
    <text evidence="11">The sequence shown here is derived from an EMBL/GenBank/DDBJ whole genome shotgun (WGS) entry which is preliminary data.</text>
</comment>
<evidence type="ECO:0000256" key="8">
    <source>
        <dbReference type="ARBA" id="ARBA00022840"/>
    </source>
</evidence>
<evidence type="ECO:0000256" key="7">
    <source>
        <dbReference type="ARBA" id="ARBA00022741"/>
    </source>
</evidence>
<evidence type="ECO:0000256" key="4">
    <source>
        <dbReference type="ARBA" id="ARBA00022490"/>
    </source>
</evidence>
<dbReference type="Gene3D" id="3.40.50.300">
    <property type="entry name" value="P-loop containing nucleotide triphosphate hydrolases"/>
    <property type="match status" value="1"/>
</dbReference>
<evidence type="ECO:0000313" key="12">
    <source>
        <dbReference type="Proteomes" id="UP000241639"/>
    </source>
</evidence>
<keyword evidence="9" id="KW-0460">Magnesium</keyword>
<evidence type="ECO:0000313" key="11">
    <source>
        <dbReference type="EMBL" id="PTM53249.1"/>
    </source>
</evidence>
<dbReference type="Proteomes" id="UP000241639">
    <property type="component" value="Unassembled WGS sequence"/>
</dbReference>
<name>A0A2T4Z0P3_9BACL</name>
<dbReference type="InterPro" id="IPR027417">
    <property type="entry name" value="P-loop_NTPase"/>
</dbReference>
<evidence type="ECO:0000256" key="10">
    <source>
        <dbReference type="ARBA" id="ARBA00032441"/>
    </source>
</evidence>
<evidence type="ECO:0000256" key="9">
    <source>
        <dbReference type="ARBA" id="ARBA00022842"/>
    </source>
</evidence>
<dbReference type="EMBL" id="PZZP01000004">
    <property type="protein sequence ID" value="PTM53249.1"/>
    <property type="molecule type" value="Genomic_DNA"/>
</dbReference>
<comment type="subcellular location">
    <subcellularLocation>
        <location evidence="1">Cytoplasm</location>
    </subcellularLocation>
</comment>
<dbReference type="PANTHER" id="PTHR33540:SF2">
    <property type="entry name" value="TRNA THREONYLCARBAMOYLADENOSINE BIOSYNTHESIS PROTEIN TSAE"/>
    <property type="match status" value="1"/>
</dbReference>
<protein>
    <recommendedName>
        <fullName evidence="3">tRNA threonylcarbamoyladenosine biosynthesis protein TsaE</fullName>
    </recommendedName>
    <alternativeName>
        <fullName evidence="10">t(6)A37 threonylcarbamoyladenosine biosynthesis protein TsaE</fullName>
    </alternativeName>
</protein>
<evidence type="ECO:0000256" key="5">
    <source>
        <dbReference type="ARBA" id="ARBA00022694"/>
    </source>
</evidence>
<dbReference type="GO" id="GO:0046872">
    <property type="term" value="F:metal ion binding"/>
    <property type="evidence" value="ECO:0007669"/>
    <property type="project" value="UniProtKB-KW"/>
</dbReference>
<keyword evidence="4" id="KW-0963">Cytoplasm</keyword>
<accession>A0A2T4Z0P3</accession>
<dbReference type="Pfam" id="PF02367">
    <property type="entry name" value="TsaE"/>
    <property type="match status" value="1"/>
</dbReference>
<evidence type="ECO:0000256" key="6">
    <source>
        <dbReference type="ARBA" id="ARBA00022723"/>
    </source>
</evidence>
<reference evidence="11 12" key="1">
    <citation type="submission" date="2018-04" db="EMBL/GenBank/DDBJ databases">
        <title>Genomic Encyclopedia of Archaeal and Bacterial Type Strains, Phase II (KMG-II): from individual species to whole genera.</title>
        <authorList>
            <person name="Goeker M."/>
        </authorList>
    </citation>
    <scope>NUCLEOTIDE SEQUENCE [LARGE SCALE GENOMIC DNA]</scope>
    <source>
        <strain evidence="11 12">DSM 45169</strain>
    </source>
</reference>
<dbReference type="GO" id="GO:0005524">
    <property type="term" value="F:ATP binding"/>
    <property type="evidence" value="ECO:0007669"/>
    <property type="project" value="UniProtKB-KW"/>
</dbReference>